<sequence length="80" mass="9340">MDTGSSTMKRTREDIEQAKEEWESFAGSIVRGLLLHMTKDQESEEYKDKVWEANIVELIFMADEKLPDYGFIPLPNPFKK</sequence>
<name>A0A382ANR3_9ZZZZ</name>
<protein>
    <submittedName>
        <fullName evidence="1">Uncharacterized protein</fullName>
    </submittedName>
</protein>
<evidence type="ECO:0000313" key="1">
    <source>
        <dbReference type="EMBL" id="SVB02663.1"/>
    </source>
</evidence>
<organism evidence="1">
    <name type="scientific">marine metagenome</name>
    <dbReference type="NCBI Taxonomy" id="408172"/>
    <lineage>
        <taxon>unclassified sequences</taxon>
        <taxon>metagenomes</taxon>
        <taxon>ecological metagenomes</taxon>
    </lineage>
</organism>
<proteinExistence type="predicted"/>
<dbReference type="EMBL" id="UINC01026002">
    <property type="protein sequence ID" value="SVB02663.1"/>
    <property type="molecule type" value="Genomic_DNA"/>
</dbReference>
<dbReference type="AlphaFoldDB" id="A0A382ANR3"/>
<reference evidence="1" key="1">
    <citation type="submission" date="2018-05" db="EMBL/GenBank/DDBJ databases">
        <authorList>
            <person name="Lanie J.A."/>
            <person name="Ng W.-L."/>
            <person name="Kazmierczak K.M."/>
            <person name="Andrzejewski T.M."/>
            <person name="Davidsen T.M."/>
            <person name="Wayne K.J."/>
            <person name="Tettelin H."/>
            <person name="Glass J.I."/>
            <person name="Rusch D."/>
            <person name="Podicherti R."/>
            <person name="Tsui H.-C.T."/>
            <person name="Winkler M.E."/>
        </authorList>
    </citation>
    <scope>NUCLEOTIDE SEQUENCE</scope>
</reference>
<gene>
    <name evidence="1" type="ORF">METZ01_LOCUS155517</name>
</gene>
<accession>A0A382ANR3</accession>